<comment type="caution">
    <text evidence="1">The sequence shown here is derived from an EMBL/GenBank/DDBJ whole genome shotgun (WGS) entry which is preliminary data.</text>
</comment>
<sequence>MAGFKIDKRAIAKMQKEIVKEFERANRKHPVRIPVEVDPPSMGMLTLASASGLESDPQLSRLLLWLYESVQQNPSHYVDVQVFARSEGLPEDDSDTMALQLEKLGLVKIARSLAGGLSEVFPTDDGLLEARRLLALRTDTVERFGHACDVLLRWVLRVGGRQASVPALAFLDDPLCSFAGDPLTEVEVLSALDYLREHALVERVVSDAEVAVLITAQGTRCVLAGGTVNDFLSRQPTGGDTYNISDSHGFVAGSQQHVVQNNSFGLDASKLAEFAQQVRQFAPSLGVTEEEQSQLILDAEVLEEAAASDEAEPGRVRAAFDRLNATLTAIGTATPGLTMLLGAGQSAYQAVFGA</sequence>
<dbReference type="Proteomes" id="UP001183535">
    <property type="component" value="Unassembled WGS sequence"/>
</dbReference>
<reference evidence="2" key="1">
    <citation type="submission" date="2023-07" db="EMBL/GenBank/DDBJ databases">
        <title>30 novel species of actinomycetes from the DSMZ collection.</title>
        <authorList>
            <person name="Nouioui I."/>
        </authorList>
    </citation>
    <scope>NUCLEOTIDE SEQUENCE [LARGE SCALE GENOMIC DNA]</scope>
    <source>
        <strain evidence="2">DSM 41981</strain>
    </source>
</reference>
<keyword evidence="2" id="KW-1185">Reference proteome</keyword>
<proteinExistence type="predicted"/>
<organism evidence="1 2">
    <name type="scientific">Streptomyces doudnae</name>
    <dbReference type="NCBI Taxonomy" id="3075536"/>
    <lineage>
        <taxon>Bacteria</taxon>
        <taxon>Bacillati</taxon>
        <taxon>Actinomycetota</taxon>
        <taxon>Actinomycetes</taxon>
        <taxon>Kitasatosporales</taxon>
        <taxon>Streptomycetaceae</taxon>
        <taxon>Streptomyces</taxon>
    </lineage>
</organism>
<protein>
    <submittedName>
        <fullName evidence="1">Uncharacterized protein</fullName>
    </submittedName>
</protein>
<evidence type="ECO:0000313" key="1">
    <source>
        <dbReference type="EMBL" id="MDT0439715.1"/>
    </source>
</evidence>
<dbReference type="AlphaFoldDB" id="A0ABD5F0S0"/>
<evidence type="ECO:0000313" key="2">
    <source>
        <dbReference type="Proteomes" id="UP001183535"/>
    </source>
</evidence>
<gene>
    <name evidence="1" type="ORF">RM877_34165</name>
</gene>
<dbReference type="RefSeq" id="WP_093836411.1">
    <property type="nucleotide sequence ID" value="NZ_JAVRES010000030.1"/>
</dbReference>
<accession>A0ABD5F0S0</accession>
<name>A0ABD5F0S0_9ACTN</name>
<dbReference type="EMBL" id="JAVRES010000030">
    <property type="protein sequence ID" value="MDT0439715.1"/>
    <property type="molecule type" value="Genomic_DNA"/>
</dbReference>